<name>A0ABQ3YHJ4_9ACTN</name>
<sequence>MTVAAHAYPPADGAEEKAGAHGRHSPERHGAAHREQAAEISGAAVLKSATAPPPADPEDHRVVDDRGDEKSGRALDNGRSPRALPETDE</sequence>
<accession>A0ABQ3YHJ4</accession>
<evidence type="ECO:0000313" key="2">
    <source>
        <dbReference type="EMBL" id="GID79466.1"/>
    </source>
</evidence>
<reference evidence="2 3" key="1">
    <citation type="submission" date="2021-01" db="EMBL/GenBank/DDBJ databases">
        <title>Whole genome shotgun sequence of Actinoplanes deccanensis NBRC 13994.</title>
        <authorList>
            <person name="Komaki H."/>
            <person name="Tamura T."/>
        </authorList>
    </citation>
    <scope>NUCLEOTIDE SEQUENCE [LARGE SCALE GENOMIC DNA]</scope>
    <source>
        <strain evidence="2 3">NBRC 13994</strain>
    </source>
</reference>
<protein>
    <submittedName>
        <fullName evidence="2">Uncharacterized protein</fullName>
    </submittedName>
</protein>
<evidence type="ECO:0000313" key="3">
    <source>
        <dbReference type="Proteomes" id="UP000609879"/>
    </source>
</evidence>
<comment type="caution">
    <text evidence="2">The sequence shown here is derived from an EMBL/GenBank/DDBJ whole genome shotgun (WGS) entry which is preliminary data.</text>
</comment>
<dbReference type="EMBL" id="BOMI01000171">
    <property type="protein sequence ID" value="GID79466.1"/>
    <property type="molecule type" value="Genomic_DNA"/>
</dbReference>
<dbReference type="Proteomes" id="UP000609879">
    <property type="component" value="Unassembled WGS sequence"/>
</dbReference>
<feature type="region of interest" description="Disordered" evidence="1">
    <location>
        <begin position="1"/>
        <end position="89"/>
    </location>
</feature>
<feature type="compositionally biased region" description="Basic and acidic residues" evidence="1">
    <location>
        <begin position="14"/>
        <end position="37"/>
    </location>
</feature>
<gene>
    <name evidence="2" type="ORF">Ade02nite_81070</name>
</gene>
<feature type="compositionally biased region" description="Basic and acidic residues" evidence="1">
    <location>
        <begin position="57"/>
        <end position="73"/>
    </location>
</feature>
<keyword evidence="3" id="KW-1185">Reference proteome</keyword>
<proteinExistence type="predicted"/>
<organism evidence="2 3">
    <name type="scientific">Paractinoplanes deccanensis</name>
    <dbReference type="NCBI Taxonomy" id="113561"/>
    <lineage>
        <taxon>Bacteria</taxon>
        <taxon>Bacillati</taxon>
        <taxon>Actinomycetota</taxon>
        <taxon>Actinomycetes</taxon>
        <taxon>Micromonosporales</taxon>
        <taxon>Micromonosporaceae</taxon>
        <taxon>Paractinoplanes</taxon>
    </lineage>
</organism>
<evidence type="ECO:0000256" key="1">
    <source>
        <dbReference type="SAM" id="MobiDB-lite"/>
    </source>
</evidence>